<dbReference type="RefSeq" id="WP_173072715.1">
    <property type="nucleotide sequence ID" value="NZ_BAABJB010000042.1"/>
</dbReference>
<evidence type="ECO:0000313" key="2">
    <source>
        <dbReference type="Proteomes" id="UP000482960"/>
    </source>
</evidence>
<accession>A0A6V8KQL2</accession>
<protein>
    <submittedName>
        <fullName evidence="1">Uncharacterized protein</fullName>
    </submittedName>
</protein>
<reference evidence="1 2" key="2">
    <citation type="submission" date="2020-03" db="EMBL/GenBank/DDBJ databases">
        <authorList>
            <person name="Ichikawa N."/>
            <person name="Kimura A."/>
            <person name="Kitahashi Y."/>
            <person name="Uohara A."/>
        </authorList>
    </citation>
    <scope>NUCLEOTIDE SEQUENCE [LARGE SCALE GENOMIC DNA]</scope>
    <source>
        <strain evidence="1 2">NBRC 108638</strain>
    </source>
</reference>
<dbReference type="Proteomes" id="UP000482960">
    <property type="component" value="Unassembled WGS sequence"/>
</dbReference>
<sequence>MLSEALAALAASGGTALVGAMATDAWTVTRAGVSRLLKHVGPGRRDAIEAQLDANVALVERAHDPEQARQALAPVWQLQLTQLLEEHPELETALVDLTTAIQAALPAQHQQWVQTNIARDNSRLFAVQGGNVFYHEAPPPAGQERPSSPE</sequence>
<proteinExistence type="predicted"/>
<name>A0A6V8KQL2_9ACTN</name>
<comment type="caution">
    <text evidence="1">The sequence shown here is derived from an EMBL/GenBank/DDBJ whole genome shotgun (WGS) entry which is preliminary data.</text>
</comment>
<organism evidence="1 2">
    <name type="scientific">Phytohabitans rumicis</name>
    <dbReference type="NCBI Taxonomy" id="1076125"/>
    <lineage>
        <taxon>Bacteria</taxon>
        <taxon>Bacillati</taxon>
        <taxon>Actinomycetota</taxon>
        <taxon>Actinomycetes</taxon>
        <taxon>Micromonosporales</taxon>
        <taxon>Micromonosporaceae</taxon>
    </lineage>
</organism>
<reference evidence="1 2" key="1">
    <citation type="submission" date="2020-03" db="EMBL/GenBank/DDBJ databases">
        <title>Whole genome shotgun sequence of Phytohabitans rumicis NBRC 108638.</title>
        <authorList>
            <person name="Komaki H."/>
            <person name="Tamura T."/>
        </authorList>
    </citation>
    <scope>NUCLEOTIDE SEQUENCE [LARGE SCALE GENOMIC DNA]</scope>
    <source>
        <strain evidence="1 2">NBRC 108638</strain>
    </source>
</reference>
<dbReference type="EMBL" id="BLPG01000001">
    <property type="protein sequence ID" value="GFJ87472.1"/>
    <property type="molecule type" value="Genomic_DNA"/>
</dbReference>
<gene>
    <name evidence="1" type="ORF">Prum_011140</name>
</gene>
<keyword evidence="2" id="KW-1185">Reference proteome</keyword>
<evidence type="ECO:0000313" key="1">
    <source>
        <dbReference type="EMBL" id="GFJ87472.1"/>
    </source>
</evidence>
<dbReference type="AlphaFoldDB" id="A0A6V8KQL2"/>